<evidence type="ECO:0000313" key="2">
    <source>
        <dbReference type="Proteomes" id="UP001055879"/>
    </source>
</evidence>
<sequence>MNPRAAMRPLISKRKAMPAITTRLINRIWGEFYSNYSPEEVKEDDSLDMKKDEEEEEQEENEQEYCEEPEEENALLPLEFEKPSSTSNKKKTQCSKSDINWVDEAVWKMCDGKVLYKEVVIRGKVVALDSDSRKIVHGQLMLRGCQTVLGDIANEREVFLTNDCMEFELDDVIQTVVVQIRTMPWGYEHRKANANSDKIDRAKAEEKKNEGLSIEYYCKVYIGLKEVYYSEQVHMPLSAIEGKCEVRRKKDLSSPDNTYIFEHVFFCERLYDPAKGSLLPISPSKESLVSDTDMLDNQESCASKNCLTTLDIFADCGGLSEGLQKAGALVTKWAIEYEEHVGVAYKLNHPDALVFVHNCNVILRAIMTACGDTDDCISNFEVDELAAKLDEDEVKNLPRPGEVDFINGGPPCQGFSGMNIFNQSTWSKVQCEMILAFLSFADYFRPKFFLLENVRNFVSFNKGQAFRLALASLLEMGYQVRFGILEVGAFGVSQSRKRAFIWAASPEEILPEWPEPMHAFASPELKVTLNRNNTQYCVAARSTATGAPFRAITIRDTIGDLPHVENRDSAATIEAYFSILFHIYGDASVFTDHISKEMNKLNLIRCQRIPKWAGADYYKFSGNIQHKHKQIGNAVSPPLAYALGRKMKEAVEAKHLVYRRKPSNGGLPLFPYKTTVSLLTSSSDDNSSLVLSTSPPPFPTSSFPLPSIIPSGHPQLAKQH</sequence>
<organism evidence="1 2">
    <name type="scientific">Arctium lappa</name>
    <name type="common">Greater burdock</name>
    <name type="synonym">Lappa major</name>
    <dbReference type="NCBI Taxonomy" id="4217"/>
    <lineage>
        <taxon>Eukaryota</taxon>
        <taxon>Viridiplantae</taxon>
        <taxon>Streptophyta</taxon>
        <taxon>Embryophyta</taxon>
        <taxon>Tracheophyta</taxon>
        <taxon>Spermatophyta</taxon>
        <taxon>Magnoliopsida</taxon>
        <taxon>eudicotyledons</taxon>
        <taxon>Gunneridae</taxon>
        <taxon>Pentapetalae</taxon>
        <taxon>asterids</taxon>
        <taxon>campanulids</taxon>
        <taxon>Asterales</taxon>
        <taxon>Asteraceae</taxon>
        <taxon>Carduoideae</taxon>
        <taxon>Cardueae</taxon>
        <taxon>Arctiinae</taxon>
        <taxon>Arctium</taxon>
    </lineage>
</organism>
<comment type="caution">
    <text evidence="1">The sequence shown here is derived from an EMBL/GenBank/DDBJ whole genome shotgun (WGS) entry which is preliminary data.</text>
</comment>
<dbReference type="EMBL" id="CM042056">
    <property type="protein sequence ID" value="KAI3698226.1"/>
    <property type="molecule type" value="Genomic_DNA"/>
</dbReference>
<protein>
    <submittedName>
        <fullName evidence="1">Uncharacterized protein</fullName>
    </submittedName>
</protein>
<keyword evidence="2" id="KW-1185">Reference proteome</keyword>
<evidence type="ECO:0000313" key="1">
    <source>
        <dbReference type="EMBL" id="KAI3698226.1"/>
    </source>
</evidence>
<reference evidence="1 2" key="2">
    <citation type="journal article" date="2022" name="Mol. Ecol. Resour.">
        <title>The genomes of chicory, endive, great burdock and yacon provide insights into Asteraceae paleo-polyploidization history and plant inulin production.</title>
        <authorList>
            <person name="Fan W."/>
            <person name="Wang S."/>
            <person name="Wang H."/>
            <person name="Wang A."/>
            <person name="Jiang F."/>
            <person name="Liu H."/>
            <person name="Zhao H."/>
            <person name="Xu D."/>
            <person name="Zhang Y."/>
        </authorList>
    </citation>
    <scope>NUCLEOTIDE SEQUENCE [LARGE SCALE GENOMIC DNA]</scope>
    <source>
        <strain evidence="2">cv. Niubang</strain>
    </source>
</reference>
<proteinExistence type="predicted"/>
<accession>A0ACB8ZKF9</accession>
<reference evidence="2" key="1">
    <citation type="journal article" date="2022" name="Mol. Ecol. Resour.">
        <title>The genomes of chicory, endive, great burdock and yacon provide insights into Asteraceae palaeo-polyploidization history and plant inulin production.</title>
        <authorList>
            <person name="Fan W."/>
            <person name="Wang S."/>
            <person name="Wang H."/>
            <person name="Wang A."/>
            <person name="Jiang F."/>
            <person name="Liu H."/>
            <person name="Zhao H."/>
            <person name="Xu D."/>
            <person name="Zhang Y."/>
        </authorList>
    </citation>
    <scope>NUCLEOTIDE SEQUENCE [LARGE SCALE GENOMIC DNA]</scope>
    <source>
        <strain evidence="2">cv. Niubang</strain>
    </source>
</reference>
<dbReference type="Proteomes" id="UP001055879">
    <property type="component" value="Linkage Group LG10"/>
</dbReference>
<name>A0ACB8ZKF9_ARCLA</name>
<gene>
    <name evidence="1" type="ORF">L6452_31339</name>
</gene>